<reference evidence="1 2" key="1">
    <citation type="journal article" date="2012" name="BMC Genomics">
        <title>Sequencing the genome of Marssonina brunnea reveals fungus-poplar co-evolution.</title>
        <authorList>
            <person name="Zhu S."/>
            <person name="Cao Y.-Z."/>
            <person name="Jiang C."/>
            <person name="Tan B.-Y."/>
            <person name="Wang Z."/>
            <person name="Feng S."/>
            <person name="Zhang L."/>
            <person name="Su X.-H."/>
            <person name="Brejova B."/>
            <person name="Vinar T."/>
            <person name="Xu M."/>
            <person name="Wang M.-X."/>
            <person name="Zhang S.-G."/>
            <person name="Huang M.-R."/>
            <person name="Wu R."/>
            <person name="Zhou Y."/>
        </authorList>
    </citation>
    <scope>NUCLEOTIDE SEQUENCE [LARGE SCALE GENOMIC DNA]</scope>
    <source>
        <strain evidence="1 2">MB_m1</strain>
    </source>
</reference>
<gene>
    <name evidence="1" type="ORF">MBM_09302</name>
</gene>
<organism evidence="1 2">
    <name type="scientific">Marssonina brunnea f. sp. multigermtubi (strain MB_m1)</name>
    <name type="common">Marssonina leaf spot fungus</name>
    <dbReference type="NCBI Taxonomy" id="1072389"/>
    <lineage>
        <taxon>Eukaryota</taxon>
        <taxon>Fungi</taxon>
        <taxon>Dikarya</taxon>
        <taxon>Ascomycota</taxon>
        <taxon>Pezizomycotina</taxon>
        <taxon>Leotiomycetes</taxon>
        <taxon>Helotiales</taxon>
        <taxon>Drepanopezizaceae</taxon>
        <taxon>Drepanopeziza</taxon>
    </lineage>
</organism>
<evidence type="ECO:0000313" key="2">
    <source>
        <dbReference type="Proteomes" id="UP000006753"/>
    </source>
</evidence>
<dbReference type="KEGG" id="mbe:MBM_09302"/>
<dbReference type="EMBL" id="JH921456">
    <property type="protein sequence ID" value="EKD12546.1"/>
    <property type="molecule type" value="Genomic_DNA"/>
</dbReference>
<dbReference type="Proteomes" id="UP000006753">
    <property type="component" value="Unassembled WGS sequence"/>
</dbReference>
<evidence type="ECO:0000313" key="1">
    <source>
        <dbReference type="EMBL" id="EKD12546.1"/>
    </source>
</evidence>
<dbReference type="InParanoid" id="K1WI82"/>
<sequence>MAKRKYALDALSLIFSCKAIPRLIRTRLTRISNSTVASIESWEASKKRAIDTPRNKGLQTGSYLKILSKAHYAILKS</sequence>
<accession>K1WI82</accession>
<protein>
    <submittedName>
        <fullName evidence="1">Uncharacterized protein</fullName>
    </submittedName>
</protein>
<keyword evidence="2" id="KW-1185">Reference proteome</keyword>
<dbReference type="HOGENOM" id="CLU_2638558_0_0_1"/>
<proteinExistence type="predicted"/>
<dbReference type="AlphaFoldDB" id="K1WI82"/>
<name>K1WI82_MARBU</name>